<feature type="transmembrane region" description="Helical" evidence="6">
    <location>
        <begin position="49"/>
        <end position="79"/>
    </location>
</feature>
<proteinExistence type="predicted"/>
<feature type="transmembrane region" description="Helical" evidence="6">
    <location>
        <begin position="270"/>
        <end position="289"/>
    </location>
</feature>
<evidence type="ECO:0000313" key="8">
    <source>
        <dbReference type="Proteomes" id="UP001193035"/>
    </source>
</evidence>
<keyword evidence="5 6" id="KW-0472">Membrane</keyword>
<dbReference type="RefSeq" id="WP_138840249.1">
    <property type="nucleotide sequence ID" value="NZ_VCPD01000001.1"/>
</dbReference>
<keyword evidence="8" id="KW-1185">Reference proteome</keyword>
<comment type="caution">
    <text evidence="7">The sequence shown here is derived from an EMBL/GenBank/DDBJ whole genome shotgun (WGS) entry which is preliminary data.</text>
</comment>
<feature type="transmembrane region" description="Helical" evidence="6">
    <location>
        <begin position="172"/>
        <end position="189"/>
    </location>
</feature>
<gene>
    <name evidence="7" type="ORF">FGK63_03775</name>
</gene>
<feature type="transmembrane region" description="Helical" evidence="6">
    <location>
        <begin position="219"/>
        <end position="238"/>
    </location>
</feature>
<dbReference type="Pfam" id="PF02653">
    <property type="entry name" value="BPD_transp_2"/>
    <property type="match status" value="1"/>
</dbReference>
<dbReference type="PANTHER" id="PTHR43370">
    <property type="entry name" value="SUGAR ABC TRANSPORTER INTEGRAL MEMBRANE PROTEIN-RELATED"/>
    <property type="match status" value="1"/>
</dbReference>
<evidence type="ECO:0000256" key="1">
    <source>
        <dbReference type="ARBA" id="ARBA00004651"/>
    </source>
</evidence>
<comment type="subcellular location">
    <subcellularLocation>
        <location evidence="1">Cell membrane</location>
        <topology evidence="1">Multi-pass membrane protein</topology>
    </subcellularLocation>
</comment>
<organism evidence="7 8">
    <name type="scientific">Ruegeria sediminis</name>
    <dbReference type="NCBI Taxonomy" id="2583820"/>
    <lineage>
        <taxon>Bacteria</taxon>
        <taxon>Pseudomonadati</taxon>
        <taxon>Pseudomonadota</taxon>
        <taxon>Alphaproteobacteria</taxon>
        <taxon>Rhodobacterales</taxon>
        <taxon>Roseobacteraceae</taxon>
        <taxon>Ruegeria</taxon>
    </lineage>
</organism>
<reference evidence="7 8" key="1">
    <citation type="submission" date="2019-05" db="EMBL/GenBank/DDBJ databases">
        <title>Ruegeria sp. nov., isolated from tidal flat.</title>
        <authorList>
            <person name="Kim W."/>
        </authorList>
    </citation>
    <scope>NUCLEOTIDE SEQUENCE [LARGE SCALE GENOMIC DNA]</scope>
    <source>
        <strain evidence="7 8">CAU 1488</strain>
    </source>
</reference>
<feature type="transmembrane region" description="Helical" evidence="6">
    <location>
        <begin position="295"/>
        <end position="318"/>
    </location>
</feature>
<dbReference type="CDD" id="cd06580">
    <property type="entry name" value="TM_PBP1_transp_TpRbsC_like"/>
    <property type="match status" value="1"/>
</dbReference>
<accession>A0ABY2X468</accession>
<feature type="transmembrane region" description="Helical" evidence="6">
    <location>
        <begin position="12"/>
        <end position="29"/>
    </location>
</feature>
<evidence type="ECO:0000256" key="2">
    <source>
        <dbReference type="ARBA" id="ARBA00022475"/>
    </source>
</evidence>
<evidence type="ECO:0000256" key="4">
    <source>
        <dbReference type="ARBA" id="ARBA00022989"/>
    </source>
</evidence>
<evidence type="ECO:0000256" key="3">
    <source>
        <dbReference type="ARBA" id="ARBA00022692"/>
    </source>
</evidence>
<keyword evidence="2" id="KW-1003">Cell membrane</keyword>
<sequence>MEFLTVIQILDSTIRLATPLLLACLAGLYSERAGIFDIGLEGKMLMSAFFSAAVAALTGSVWLGLLAGIASSLALAGLHGLASITFRGNQLISGVAVNFLAAGMTVLVAQDWFQQGGRTPSLFGQGRFESAEFPLAIGPKDSEATGRPVSELMAETNILHQVYSELFSGHSILVYVAFLAVPVTWWVLFRTRFGLRLRAVGENPAAVDTAGVSVVGLRYAAVAICGVLCGIAGAYLATALQAGFVKDMTAGRGFIALAALIFAKWRPWHAMGACLLFGLLQAVALRFQNIDLGGVVIPVQVMDALPYVLTVVILAGFVGKAIPPRAGGEPYVKER</sequence>
<evidence type="ECO:0000256" key="6">
    <source>
        <dbReference type="SAM" id="Phobius"/>
    </source>
</evidence>
<dbReference type="PANTHER" id="PTHR43370:SF1">
    <property type="entry name" value="GUANOSINE ABC TRANSPORTER PERMEASE PROTEIN NUPQ"/>
    <property type="match status" value="1"/>
</dbReference>
<protein>
    <submittedName>
        <fullName evidence="7">ABC transporter permease</fullName>
    </submittedName>
</protein>
<keyword evidence="3 6" id="KW-0812">Transmembrane</keyword>
<dbReference type="Proteomes" id="UP001193035">
    <property type="component" value="Unassembled WGS sequence"/>
</dbReference>
<evidence type="ECO:0000256" key="5">
    <source>
        <dbReference type="ARBA" id="ARBA00023136"/>
    </source>
</evidence>
<feature type="transmembrane region" description="Helical" evidence="6">
    <location>
        <begin position="91"/>
        <end position="113"/>
    </location>
</feature>
<dbReference type="InterPro" id="IPR001851">
    <property type="entry name" value="ABC_transp_permease"/>
</dbReference>
<name>A0ABY2X468_9RHOB</name>
<keyword evidence="4 6" id="KW-1133">Transmembrane helix</keyword>
<dbReference type="EMBL" id="VCPD01000001">
    <property type="protein sequence ID" value="TMV10192.1"/>
    <property type="molecule type" value="Genomic_DNA"/>
</dbReference>
<evidence type="ECO:0000313" key="7">
    <source>
        <dbReference type="EMBL" id="TMV10192.1"/>
    </source>
</evidence>